<dbReference type="Proteomes" id="UP000035720">
    <property type="component" value="Unassembled WGS sequence"/>
</dbReference>
<organism evidence="1 2">
    <name type="scientific">Nostocoides jenkinsii Ben 74</name>
    <dbReference type="NCBI Taxonomy" id="1193518"/>
    <lineage>
        <taxon>Bacteria</taxon>
        <taxon>Bacillati</taxon>
        <taxon>Actinomycetota</taxon>
        <taxon>Actinomycetes</taxon>
        <taxon>Micrococcales</taxon>
        <taxon>Intrasporangiaceae</taxon>
        <taxon>Nostocoides</taxon>
    </lineage>
</organism>
<evidence type="ECO:0000313" key="2">
    <source>
        <dbReference type="Proteomes" id="UP000035720"/>
    </source>
</evidence>
<proteinExistence type="predicted"/>
<reference evidence="1 2" key="1">
    <citation type="journal article" date="2013" name="ISME J.">
        <title>A metabolic model for members of the genus Tetrasphaera involved in enhanced biological phosphorus removal.</title>
        <authorList>
            <person name="Kristiansen R."/>
            <person name="Nguyen H.T.T."/>
            <person name="Saunders A.M."/>
            <person name="Nielsen J.L."/>
            <person name="Wimmer R."/>
            <person name="Le V.Q."/>
            <person name="McIlroy S.J."/>
            <person name="Petrovski S."/>
            <person name="Seviour R.J."/>
            <person name="Calteau A."/>
            <person name="Nielsen K.L."/>
            <person name="Nielsen P.H."/>
        </authorList>
    </citation>
    <scope>NUCLEOTIDE SEQUENCE [LARGE SCALE GENOMIC DNA]</scope>
    <source>
        <strain evidence="1 2">Ben 74</strain>
    </source>
</reference>
<protein>
    <submittedName>
        <fullName evidence="1">Uncharacterized protein</fullName>
    </submittedName>
</protein>
<evidence type="ECO:0000313" key="1">
    <source>
        <dbReference type="EMBL" id="CCI54671.1"/>
    </source>
</evidence>
<dbReference type="AlphaFoldDB" id="A0A077MBD9"/>
<name>A0A077MBD9_9MICO</name>
<gene>
    <name evidence="1" type="ORF">BN13_80040</name>
</gene>
<dbReference type="EMBL" id="CAJC01000194">
    <property type="protein sequence ID" value="CCI54671.1"/>
    <property type="molecule type" value="Genomic_DNA"/>
</dbReference>
<keyword evidence="2" id="KW-1185">Reference proteome</keyword>
<sequence length="104" mass="11592">MLRTEHRVRKMEARAIARTIETDGERPERAGYPDGDHFLGERTLYGGGQWVVVDADYIWSMHGNGADGDDWSANNVGGNIGWRIPRTDKMVASIRALHDAGARL</sequence>
<comment type="caution">
    <text evidence="1">The sequence shown here is derived from an EMBL/GenBank/DDBJ whole genome shotgun (WGS) entry which is preliminary data.</text>
</comment>
<accession>A0A077MBD9</accession>